<dbReference type="InterPro" id="IPR006352">
    <property type="entry name" value="GlmM_bact"/>
</dbReference>
<dbReference type="InterPro" id="IPR016055">
    <property type="entry name" value="A-D-PHexomutase_a/b/a-I/II/III"/>
</dbReference>
<keyword evidence="5 8" id="KW-0413">Isomerase</keyword>
<dbReference type="FunFam" id="3.30.310.50:FF:000001">
    <property type="entry name" value="Phosphoglucosamine mutase"/>
    <property type="match status" value="1"/>
</dbReference>
<feature type="domain" description="Alpha-D-phosphohexomutase alpha/beta/alpha" evidence="13">
    <location>
        <begin position="157"/>
        <end position="254"/>
    </location>
</feature>
<dbReference type="PANTHER" id="PTHR42946:SF1">
    <property type="entry name" value="PHOSPHOGLUCOMUTASE (ALPHA-D-GLUCOSE-1,6-BISPHOSPHATE-DEPENDENT)"/>
    <property type="match status" value="1"/>
</dbReference>
<gene>
    <name evidence="8" type="primary">glmM</name>
    <name evidence="15" type="ORF">HNQ99_000226</name>
</gene>
<dbReference type="InterPro" id="IPR005844">
    <property type="entry name" value="A-D-PHexomutase_a/b/a-I"/>
</dbReference>
<dbReference type="HAMAP" id="MF_01554_B">
    <property type="entry name" value="GlmM_B"/>
    <property type="match status" value="1"/>
</dbReference>
<organism evidence="15 16">
    <name type="scientific">Rhizorhapis suberifaciens</name>
    <name type="common">corky root of lettuce</name>
    <dbReference type="NCBI Taxonomy" id="13656"/>
    <lineage>
        <taxon>Bacteria</taxon>
        <taxon>Pseudomonadati</taxon>
        <taxon>Pseudomonadota</taxon>
        <taxon>Alphaproteobacteria</taxon>
        <taxon>Sphingomonadales</taxon>
        <taxon>Sphingomonadaceae</taxon>
        <taxon>Rhizorhapis</taxon>
    </lineage>
</organism>
<dbReference type="Proteomes" id="UP000575068">
    <property type="component" value="Unassembled WGS sequence"/>
</dbReference>
<dbReference type="InterPro" id="IPR005841">
    <property type="entry name" value="Alpha-D-phosphohexomutase_SF"/>
</dbReference>
<accession>A0A840HQV4</accession>
<protein>
    <recommendedName>
        <fullName evidence="7 8">Phosphoglucosamine mutase</fullName>
        <ecNumber evidence="6 8">5.4.2.10</ecNumber>
    </recommendedName>
</protein>
<evidence type="ECO:0000256" key="9">
    <source>
        <dbReference type="RuleBase" id="RU004326"/>
    </source>
</evidence>
<dbReference type="PANTHER" id="PTHR42946">
    <property type="entry name" value="PHOSPHOHEXOSE MUTASE"/>
    <property type="match status" value="1"/>
</dbReference>
<evidence type="ECO:0000256" key="7">
    <source>
        <dbReference type="ARBA" id="ARBA00068193"/>
    </source>
</evidence>
<dbReference type="GO" id="GO:0008966">
    <property type="term" value="F:phosphoglucosamine mutase activity"/>
    <property type="evidence" value="ECO:0007669"/>
    <property type="project" value="UniProtKB-UniRule"/>
</dbReference>
<evidence type="ECO:0000259" key="14">
    <source>
        <dbReference type="Pfam" id="PF02880"/>
    </source>
</evidence>
<evidence type="ECO:0000313" key="16">
    <source>
        <dbReference type="Proteomes" id="UP000575068"/>
    </source>
</evidence>
<dbReference type="InterPro" id="IPR036900">
    <property type="entry name" value="A-D-PHexomutase_C_sf"/>
</dbReference>
<evidence type="ECO:0000313" key="15">
    <source>
        <dbReference type="EMBL" id="MBB4639946.1"/>
    </source>
</evidence>
<sequence>MSRKFFGTDGIRGRTNAWPMTAELAMKVGMAAGAHFQRGTHRHRVVIGKDTRLSGYMVENALVAGFTSVGMDVVQFGPVPTPAVAMLAQSMRADLGVMISASHNPYFDNGIKLFGPDGYKLSDEDELKIEALLESDIPLAASQDIGRARRVEDARGRYIHAVKSSFPAHLRLDRLKIVIDCANGAAYQVAPSALWELGAEIVAIGVNPNGLNINDGCGSTAPLSCQETVVASGADIGIALDGDADRLIVVDEKGQIIDGDQIMALIGSSWAKAGTLRGGGLVATVMSNLGLERFLNGQGIDLVRTKVGDRYVLEQMREGGYNVGGEQSGHMILSDHATTGDGTIAALQVLAAVVESGKPASEVLHQFDPVPQLLKNVRYASGKPLENAKVQEVIAQAERELNGCGRLVIRPSGTEAVIRVMAEGDRQDQVKDVVERICAAVAEVAG</sequence>
<feature type="binding site" description="via phosphate group" evidence="8">
    <location>
        <position position="102"/>
    </location>
    <ligand>
        <name>Mg(2+)</name>
        <dbReference type="ChEBI" id="CHEBI:18420"/>
    </ligand>
</feature>
<dbReference type="Pfam" id="PF02879">
    <property type="entry name" value="PGM_PMM_II"/>
    <property type="match status" value="1"/>
</dbReference>
<evidence type="ECO:0000259" key="11">
    <source>
        <dbReference type="Pfam" id="PF00408"/>
    </source>
</evidence>
<dbReference type="Pfam" id="PF00408">
    <property type="entry name" value="PGM_PMM_IV"/>
    <property type="match status" value="1"/>
</dbReference>
<evidence type="ECO:0000259" key="13">
    <source>
        <dbReference type="Pfam" id="PF02879"/>
    </source>
</evidence>
<evidence type="ECO:0000256" key="10">
    <source>
        <dbReference type="RuleBase" id="RU004327"/>
    </source>
</evidence>
<dbReference type="NCBIfam" id="NF008139">
    <property type="entry name" value="PRK10887.1"/>
    <property type="match status" value="1"/>
</dbReference>
<comment type="caution">
    <text evidence="15">The sequence shown here is derived from an EMBL/GenBank/DDBJ whole genome shotgun (WGS) entry which is preliminary data.</text>
</comment>
<feature type="active site" description="Phosphoserine intermediate" evidence="8">
    <location>
        <position position="102"/>
    </location>
</feature>
<dbReference type="EMBL" id="JACHOV010000001">
    <property type="protein sequence ID" value="MBB4639946.1"/>
    <property type="molecule type" value="Genomic_DNA"/>
</dbReference>
<dbReference type="GO" id="GO:0004615">
    <property type="term" value="F:phosphomannomutase activity"/>
    <property type="evidence" value="ECO:0007669"/>
    <property type="project" value="TreeGrafter"/>
</dbReference>
<dbReference type="InterPro" id="IPR005845">
    <property type="entry name" value="A-D-PHexomutase_a/b/a-II"/>
</dbReference>
<dbReference type="Gene3D" id="3.40.120.10">
    <property type="entry name" value="Alpha-D-Glucose-1,6-Bisphosphate, subunit A, domain 3"/>
    <property type="match status" value="3"/>
</dbReference>
<dbReference type="GO" id="GO:0009252">
    <property type="term" value="P:peptidoglycan biosynthetic process"/>
    <property type="evidence" value="ECO:0007669"/>
    <property type="project" value="UniProtKB-ARBA"/>
</dbReference>
<dbReference type="InterPro" id="IPR016066">
    <property type="entry name" value="A-D-PHexomutase_CS"/>
</dbReference>
<comment type="similarity">
    <text evidence="1 8 9">Belongs to the phosphohexose mutase family.</text>
</comment>
<dbReference type="Pfam" id="PF02878">
    <property type="entry name" value="PGM_PMM_I"/>
    <property type="match status" value="1"/>
</dbReference>
<dbReference type="FunFam" id="3.40.120.10:FF:000001">
    <property type="entry name" value="Phosphoglucosamine mutase"/>
    <property type="match status" value="1"/>
</dbReference>
<evidence type="ECO:0000256" key="6">
    <source>
        <dbReference type="ARBA" id="ARBA00066330"/>
    </source>
</evidence>
<evidence type="ECO:0000256" key="2">
    <source>
        <dbReference type="ARBA" id="ARBA00022553"/>
    </source>
</evidence>
<dbReference type="GO" id="GO:0005975">
    <property type="term" value="P:carbohydrate metabolic process"/>
    <property type="evidence" value="ECO:0007669"/>
    <property type="project" value="InterPro"/>
</dbReference>
<dbReference type="CDD" id="cd05802">
    <property type="entry name" value="GlmM"/>
    <property type="match status" value="1"/>
</dbReference>
<feature type="binding site" evidence="8">
    <location>
        <position position="245"/>
    </location>
    <ligand>
        <name>Mg(2+)</name>
        <dbReference type="ChEBI" id="CHEBI:18420"/>
    </ligand>
</feature>
<name>A0A840HQV4_9SPHN</name>
<evidence type="ECO:0000256" key="1">
    <source>
        <dbReference type="ARBA" id="ARBA00010231"/>
    </source>
</evidence>
<dbReference type="GO" id="GO:0005829">
    <property type="term" value="C:cytosol"/>
    <property type="evidence" value="ECO:0007669"/>
    <property type="project" value="TreeGrafter"/>
</dbReference>
<dbReference type="InterPro" id="IPR005843">
    <property type="entry name" value="A-D-PHexomutase_C"/>
</dbReference>
<evidence type="ECO:0000256" key="3">
    <source>
        <dbReference type="ARBA" id="ARBA00022723"/>
    </source>
</evidence>
<feature type="domain" description="Alpha-D-phosphohexomutase C-terminal" evidence="11">
    <location>
        <begin position="374"/>
        <end position="439"/>
    </location>
</feature>
<keyword evidence="3 8" id="KW-0479">Metal-binding</keyword>
<dbReference type="EC" id="5.4.2.10" evidence="6 8"/>
<dbReference type="GO" id="GO:0006048">
    <property type="term" value="P:UDP-N-acetylglucosamine biosynthetic process"/>
    <property type="evidence" value="ECO:0007669"/>
    <property type="project" value="TreeGrafter"/>
</dbReference>
<reference evidence="15 16" key="1">
    <citation type="submission" date="2020-08" db="EMBL/GenBank/DDBJ databases">
        <title>Genomic Encyclopedia of Type Strains, Phase IV (KMG-IV): sequencing the most valuable type-strain genomes for metagenomic binning, comparative biology and taxonomic classification.</title>
        <authorList>
            <person name="Goeker M."/>
        </authorList>
    </citation>
    <scope>NUCLEOTIDE SEQUENCE [LARGE SCALE GENOMIC DNA]</scope>
    <source>
        <strain evidence="15 16">DSM 7465</strain>
    </source>
</reference>
<dbReference type="PROSITE" id="PS00710">
    <property type="entry name" value="PGM_PMM"/>
    <property type="match status" value="1"/>
</dbReference>
<keyword evidence="16" id="KW-1185">Reference proteome</keyword>
<comment type="cofactor">
    <cofactor evidence="8">
        <name>Mg(2+)</name>
        <dbReference type="ChEBI" id="CHEBI:18420"/>
    </cofactor>
    <text evidence="8">Binds 1 Mg(2+) ion per subunit.</text>
</comment>
<evidence type="ECO:0000256" key="8">
    <source>
        <dbReference type="HAMAP-Rule" id="MF_01554"/>
    </source>
</evidence>
<dbReference type="PRINTS" id="PR00509">
    <property type="entry name" value="PGMPMM"/>
</dbReference>
<feature type="domain" description="Alpha-D-phosphohexomutase alpha/beta/alpha" evidence="12">
    <location>
        <begin position="4"/>
        <end position="135"/>
    </location>
</feature>
<dbReference type="Gene3D" id="3.30.310.50">
    <property type="entry name" value="Alpha-D-phosphohexomutase, C-terminal domain"/>
    <property type="match status" value="1"/>
</dbReference>
<feature type="modified residue" description="Phosphoserine" evidence="8">
    <location>
        <position position="102"/>
    </location>
</feature>
<keyword evidence="2 8" id="KW-0597">Phosphoprotein</keyword>
<dbReference type="InterPro" id="IPR005846">
    <property type="entry name" value="A-D-PHexomutase_a/b/a-III"/>
</dbReference>
<dbReference type="NCBIfam" id="TIGR01455">
    <property type="entry name" value="glmM"/>
    <property type="match status" value="1"/>
</dbReference>
<dbReference type="GO" id="GO:0000287">
    <property type="term" value="F:magnesium ion binding"/>
    <property type="evidence" value="ECO:0007669"/>
    <property type="project" value="UniProtKB-UniRule"/>
</dbReference>
<evidence type="ECO:0000256" key="4">
    <source>
        <dbReference type="ARBA" id="ARBA00022842"/>
    </source>
</evidence>
<dbReference type="Pfam" id="PF02880">
    <property type="entry name" value="PGM_PMM_III"/>
    <property type="match status" value="1"/>
</dbReference>
<dbReference type="InterPro" id="IPR050060">
    <property type="entry name" value="Phosphoglucosamine_mutase"/>
</dbReference>
<proteinExistence type="inferred from homology"/>
<keyword evidence="4 8" id="KW-0460">Magnesium</keyword>
<dbReference type="SUPFAM" id="SSF53738">
    <property type="entry name" value="Phosphoglucomutase, first 3 domains"/>
    <property type="match status" value="3"/>
</dbReference>
<comment type="function">
    <text evidence="8 10">Catalyzes the conversion of glucosamine-6-phosphate to glucosamine-1-phosphate.</text>
</comment>
<feature type="binding site" evidence="8">
    <location>
        <position position="243"/>
    </location>
    <ligand>
        <name>Mg(2+)</name>
        <dbReference type="ChEBI" id="CHEBI:18420"/>
    </ligand>
</feature>
<dbReference type="AlphaFoldDB" id="A0A840HQV4"/>
<dbReference type="FunFam" id="3.40.120.10:FF:000002">
    <property type="entry name" value="Phosphoglucosamine mutase"/>
    <property type="match status" value="1"/>
</dbReference>
<evidence type="ECO:0000256" key="5">
    <source>
        <dbReference type="ARBA" id="ARBA00023235"/>
    </source>
</evidence>
<dbReference type="RefSeq" id="WP_184473798.1">
    <property type="nucleotide sequence ID" value="NZ_JACHOV010000001.1"/>
</dbReference>
<evidence type="ECO:0000259" key="12">
    <source>
        <dbReference type="Pfam" id="PF02878"/>
    </source>
</evidence>
<feature type="binding site" evidence="8">
    <location>
        <position position="241"/>
    </location>
    <ligand>
        <name>Mg(2+)</name>
        <dbReference type="ChEBI" id="CHEBI:18420"/>
    </ligand>
</feature>
<dbReference type="SUPFAM" id="SSF55957">
    <property type="entry name" value="Phosphoglucomutase, C-terminal domain"/>
    <property type="match status" value="1"/>
</dbReference>
<comment type="catalytic activity">
    <reaction evidence="8 10">
        <text>alpha-D-glucosamine 1-phosphate = D-glucosamine 6-phosphate</text>
        <dbReference type="Rhea" id="RHEA:23424"/>
        <dbReference type="ChEBI" id="CHEBI:58516"/>
        <dbReference type="ChEBI" id="CHEBI:58725"/>
        <dbReference type="EC" id="5.4.2.10"/>
    </reaction>
</comment>
<feature type="domain" description="Alpha-D-phosphohexomutase alpha/beta/alpha" evidence="14">
    <location>
        <begin position="258"/>
        <end position="366"/>
    </location>
</feature>
<comment type="PTM">
    <text evidence="8">Activated by phosphorylation.</text>
</comment>